<sequence length="127" mass="14206">MEFCRDEIRNGSALGQVVSTDIYKNPKTYNKVHEINGIKIITYCSPLYFANSEIFREKIIAKTGVDPGKVYLARRKFVKRQAKGTAQPPAKLPKFLLKESKVPQLLSSQKGPCVHKHSPKSPSNSSS</sequence>
<keyword evidence="4" id="KW-1185">Reference proteome</keyword>
<dbReference type="AlphaFoldDB" id="A0A835TTD8"/>
<organism evidence="2">
    <name type="scientific">Lamprotornis superbus</name>
    <dbReference type="NCBI Taxonomy" id="245042"/>
    <lineage>
        <taxon>Eukaryota</taxon>
        <taxon>Metazoa</taxon>
        <taxon>Chordata</taxon>
        <taxon>Craniata</taxon>
        <taxon>Vertebrata</taxon>
        <taxon>Euteleostomi</taxon>
        <taxon>Archelosauria</taxon>
        <taxon>Archosauria</taxon>
        <taxon>Dinosauria</taxon>
        <taxon>Saurischia</taxon>
        <taxon>Theropoda</taxon>
        <taxon>Coelurosauria</taxon>
        <taxon>Aves</taxon>
        <taxon>Neognathae</taxon>
        <taxon>Neoaves</taxon>
        <taxon>Telluraves</taxon>
        <taxon>Australaves</taxon>
        <taxon>Passeriformes</taxon>
        <taxon>Sturnidae</taxon>
        <taxon>Lamprotornis</taxon>
    </lineage>
</organism>
<evidence type="ECO:0000313" key="2">
    <source>
        <dbReference type="EMBL" id="KAG0118412.1"/>
    </source>
</evidence>
<name>A0A835TTD8_9PASS</name>
<protein>
    <submittedName>
        <fullName evidence="2">Uncharacterized protein</fullName>
    </submittedName>
</protein>
<dbReference type="InterPro" id="IPR036513">
    <property type="entry name" value="STAS_dom_sf"/>
</dbReference>
<dbReference type="OrthoDB" id="288203at2759"/>
<accession>A0A835TTD8</accession>
<evidence type="ECO:0000313" key="4">
    <source>
        <dbReference type="Proteomes" id="UP000618051"/>
    </source>
</evidence>
<dbReference type="Gene3D" id="3.30.750.24">
    <property type="entry name" value="STAS domain"/>
    <property type="match status" value="1"/>
</dbReference>
<proteinExistence type="predicted"/>
<dbReference type="Proteomes" id="UP000618051">
    <property type="component" value="Unassembled WGS sequence"/>
</dbReference>
<evidence type="ECO:0000256" key="1">
    <source>
        <dbReference type="SAM" id="MobiDB-lite"/>
    </source>
</evidence>
<reference evidence="3 4" key="2">
    <citation type="journal article" date="2021" name="J. Hered.">
        <title>Feather Gene Expression Elucidates the Developmental Basis of Plumage Iridescence in African Starlings.</title>
        <authorList>
            <person name="Rubenstein D.R."/>
            <person name="Corvelo A."/>
            <person name="MacManes M.D."/>
            <person name="Maia R."/>
            <person name="Narzisi G."/>
            <person name="Rousaki A."/>
            <person name="Vandenabeele P."/>
            <person name="Shawkey M.D."/>
            <person name="Solomon J."/>
        </authorList>
    </citation>
    <scope>NUCLEOTIDE SEQUENCE [LARGE SCALE GENOMIC DNA]</scope>
    <source>
        <strain evidence="3">SS15</strain>
    </source>
</reference>
<evidence type="ECO:0000313" key="3">
    <source>
        <dbReference type="EMBL" id="KAI1231040.1"/>
    </source>
</evidence>
<comment type="caution">
    <text evidence="2">The sequence shown here is derived from an EMBL/GenBank/DDBJ whole genome shotgun (WGS) entry which is preliminary data.</text>
</comment>
<reference evidence="2" key="1">
    <citation type="submission" date="2020-10" db="EMBL/GenBank/DDBJ databases">
        <title>Feather gene expression reveals the developmental basis of iridescence in African starlings.</title>
        <authorList>
            <person name="Rubenstein D.R."/>
        </authorList>
    </citation>
    <scope>NUCLEOTIDE SEQUENCE</scope>
    <source>
        <strain evidence="2">SS15</strain>
        <tissue evidence="2">Liver</tissue>
    </source>
</reference>
<feature type="region of interest" description="Disordered" evidence="1">
    <location>
        <begin position="106"/>
        <end position="127"/>
    </location>
</feature>
<gene>
    <name evidence="3" type="ORF">IHE44_0008485</name>
    <name evidence="2" type="ORF">IHE44_001151</name>
</gene>
<dbReference type="EMBL" id="JADDUC020000028">
    <property type="protein sequence ID" value="KAI1231040.1"/>
    <property type="molecule type" value="Genomic_DNA"/>
</dbReference>
<reference evidence="3" key="3">
    <citation type="submission" date="2022-01" db="EMBL/GenBank/DDBJ databases">
        <authorList>
            <person name="Rubenstein D.R."/>
        </authorList>
    </citation>
    <scope>NUCLEOTIDE SEQUENCE</scope>
    <source>
        <strain evidence="3">SS15</strain>
        <tissue evidence="3">Liver</tissue>
    </source>
</reference>
<dbReference type="EMBL" id="JADDUC010000113">
    <property type="protein sequence ID" value="KAG0118412.1"/>
    <property type="molecule type" value="Genomic_DNA"/>
</dbReference>